<dbReference type="Proteomes" id="UP001597213">
    <property type="component" value="Unassembled WGS sequence"/>
</dbReference>
<sequence length="126" mass="13486">MAGDVHAMADDVAGLIVSRLGGARRGEPVDLQTMLRRRGGALPGKLRREALVLAQADKLSESPRIARQLDMERLDKAHAALVSHLQPLGAASRFTGGLTNVIASVMFGLLILAAVVIWVMVRRGQL</sequence>
<dbReference type="RefSeq" id="WP_379145391.1">
    <property type="nucleotide sequence ID" value="NZ_JBHUEN010000053.1"/>
</dbReference>
<name>A0ABW4RCF0_9RHOB</name>
<dbReference type="EMBL" id="JBHUEN010000053">
    <property type="protein sequence ID" value="MFD1883787.1"/>
    <property type="molecule type" value="Genomic_DNA"/>
</dbReference>
<evidence type="ECO:0000313" key="2">
    <source>
        <dbReference type="EMBL" id="MFD1883787.1"/>
    </source>
</evidence>
<keyword evidence="1" id="KW-0812">Transmembrane</keyword>
<evidence type="ECO:0000256" key="1">
    <source>
        <dbReference type="SAM" id="Phobius"/>
    </source>
</evidence>
<accession>A0ABW4RCF0</accession>
<comment type="caution">
    <text evidence="2">The sequence shown here is derived from an EMBL/GenBank/DDBJ whole genome shotgun (WGS) entry which is preliminary data.</text>
</comment>
<gene>
    <name evidence="2" type="ORF">ACFSCT_18915</name>
</gene>
<keyword evidence="1" id="KW-1133">Transmembrane helix</keyword>
<organism evidence="2 3">
    <name type="scientific">Paracoccus pacificus</name>
    <dbReference type="NCBI Taxonomy" id="1463598"/>
    <lineage>
        <taxon>Bacteria</taxon>
        <taxon>Pseudomonadati</taxon>
        <taxon>Pseudomonadota</taxon>
        <taxon>Alphaproteobacteria</taxon>
        <taxon>Rhodobacterales</taxon>
        <taxon>Paracoccaceae</taxon>
        <taxon>Paracoccus</taxon>
    </lineage>
</organism>
<reference evidence="3" key="1">
    <citation type="journal article" date="2019" name="Int. J. Syst. Evol. Microbiol.">
        <title>The Global Catalogue of Microorganisms (GCM) 10K type strain sequencing project: providing services to taxonomists for standard genome sequencing and annotation.</title>
        <authorList>
            <consortium name="The Broad Institute Genomics Platform"/>
            <consortium name="The Broad Institute Genome Sequencing Center for Infectious Disease"/>
            <person name="Wu L."/>
            <person name="Ma J."/>
        </authorList>
    </citation>
    <scope>NUCLEOTIDE SEQUENCE [LARGE SCALE GENOMIC DNA]</scope>
    <source>
        <strain evidence="3">CCUG 56029</strain>
    </source>
</reference>
<keyword evidence="1" id="KW-0472">Membrane</keyword>
<proteinExistence type="predicted"/>
<feature type="transmembrane region" description="Helical" evidence="1">
    <location>
        <begin position="101"/>
        <end position="121"/>
    </location>
</feature>
<protein>
    <submittedName>
        <fullName evidence="2">Uncharacterized protein</fullName>
    </submittedName>
</protein>
<keyword evidence="3" id="KW-1185">Reference proteome</keyword>
<evidence type="ECO:0000313" key="3">
    <source>
        <dbReference type="Proteomes" id="UP001597213"/>
    </source>
</evidence>